<dbReference type="InterPro" id="IPR036734">
    <property type="entry name" value="Neur_chan_lig-bd_sf"/>
</dbReference>
<feature type="domain" description="Neurotransmitter-gated ion-channel ligand-binding" evidence="22">
    <location>
        <begin position="1"/>
        <end position="160"/>
    </location>
</feature>
<dbReference type="PRINTS" id="PR00252">
    <property type="entry name" value="NRIONCHANNEL"/>
</dbReference>
<evidence type="ECO:0000256" key="8">
    <source>
        <dbReference type="ARBA" id="ARBA00023065"/>
    </source>
</evidence>
<evidence type="ECO:0000256" key="14">
    <source>
        <dbReference type="ARBA" id="ARBA00023214"/>
    </source>
</evidence>
<keyword evidence="8 20" id="KW-0406">Ion transport</keyword>
<evidence type="ECO:0000256" key="12">
    <source>
        <dbReference type="ARBA" id="ARBA00023173"/>
    </source>
</evidence>
<dbReference type="AlphaFoldDB" id="A0A915JFP4"/>
<feature type="transmembrane region" description="Helical" evidence="20">
    <location>
        <begin position="227"/>
        <end position="249"/>
    </location>
</feature>
<dbReference type="OMA" id="TFWINRD"/>
<evidence type="ECO:0000256" key="16">
    <source>
        <dbReference type="ARBA" id="ARBA00023286"/>
    </source>
</evidence>
<feature type="transmembrane region" description="Helical" evidence="20">
    <location>
        <begin position="163"/>
        <end position="186"/>
    </location>
</feature>
<feature type="domain" description="Neurotransmitter-gated ion-channel transmembrane" evidence="23">
    <location>
        <begin position="169"/>
        <end position="284"/>
    </location>
</feature>
<evidence type="ECO:0000256" key="21">
    <source>
        <dbReference type="SAM" id="MobiDB-lite"/>
    </source>
</evidence>
<dbReference type="GO" id="GO:0034707">
    <property type="term" value="C:chloride channel complex"/>
    <property type="evidence" value="ECO:0007669"/>
    <property type="project" value="UniProtKB-KW"/>
</dbReference>
<feature type="region of interest" description="Disordered" evidence="21">
    <location>
        <begin position="259"/>
        <end position="328"/>
    </location>
</feature>
<dbReference type="InterPro" id="IPR006202">
    <property type="entry name" value="Neur_chan_lig-bd"/>
</dbReference>
<comment type="subcellular location">
    <subcellularLocation>
        <location evidence="18">Postsynaptic cell membrane</location>
        <topology evidence="18">Multi-pass membrane protein</topology>
    </subcellularLocation>
</comment>
<keyword evidence="7" id="KW-0770">Synapse</keyword>
<reference evidence="25" key="1">
    <citation type="submission" date="2022-11" db="UniProtKB">
        <authorList>
            <consortium name="WormBaseParasite"/>
        </authorList>
    </citation>
    <scope>IDENTIFICATION</scope>
</reference>
<dbReference type="Pfam" id="PF02932">
    <property type="entry name" value="Neur_chan_memb"/>
    <property type="match status" value="1"/>
</dbReference>
<keyword evidence="17 20" id="KW-0407">Ion channel</keyword>
<dbReference type="InterPro" id="IPR006201">
    <property type="entry name" value="Neur_channel"/>
</dbReference>
<dbReference type="PANTHER" id="PTHR18945">
    <property type="entry name" value="NEUROTRANSMITTER GATED ION CHANNEL"/>
    <property type="match status" value="1"/>
</dbReference>
<feature type="compositionally biased region" description="Polar residues" evidence="21">
    <location>
        <begin position="272"/>
        <end position="282"/>
    </location>
</feature>
<dbReference type="FunFam" id="2.70.170.10:FF:000021">
    <property type="entry name" value="Gamma-aminobutyric acid receptor isoform 3b"/>
    <property type="match status" value="1"/>
</dbReference>
<dbReference type="GO" id="GO:0005254">
    <property type="term" value="F:chloride channel activity"/>
    <property type="evidence" value="ECO:0007669"/>
    <property type="project" value="UniProtKB-KW"/>
</dbReference>
<keyword evidence="5" id="KW-0732">Signal</keyword>
<evidence type="ECO:0000256" key="4">
    <source>
        <dbReference type="ARBA" id="ARBA00022692"/>
    </source>
</evidence>
<evidence type="ECO:0000256" key="7">
    <source>
        <dbReference type="ARBA" id="ARBA00023018"/>
    </source>
</evidence>
<dbReference type="GO" id="GO:0005230">
    <property type="term" value="F:extracellular ligand-gated monoatomic ion channel activity"/>
    <property type="evidence" value="ECO:0007669"/>
    <property type="project" value="InterPro"/>
</dbReference>
<dbReference type="GO" id="GO:0004888">
    <property type="term" value="F:transmembrane signaling receptor activity"/>
    <property type="evidence" value="ECO:0007669"/>
    <property type="project" value="InterPro"/>
</dbReference>
<dbReference type="InterPro" id="IPR018000">
    <property type="entry name" value="Neurotransmitter_ion_chnl_CS"/>
</dbReference>
<keyword evidence="16" id="KW-1071">Ligand-gated ion channel</keyword>
<evidence type="ECO:0000256" key="13">
    <source>
        <dbReference type="ARBA" id="ARBA00023180"/>
    </source>
</evidence>
<dbReference type="PROSITE" id="PS00236">
    <property type="entry name" value="NEUROTR_ION_CHANNEL"/>
    <property type="match status" value="1"/>
</dbReference>
<dbReference type="InterPro" id="IPR006028">
    <property type="entry name" value="GABAA/Glycine_rcpt"/>
</dbReference>
<evidence type="ECO:0000256" key="15">
    <source>
        <dbReference type="ARBA" id="ARBA00023257"/>
    </source>
</evidence>
<evidence type="ECO:0000256" key="17">
    <source>
        <dbReference type="ARBA" id="ARBA00023303"/>
    </source>
</evidence>
<keyword evidence="4 20" id="KW-0812">Transmembrane</keyword>
<protein>
    <recommendedName>
        <fullName evidence="19">Gamma-aminobutyric acid receptor subunit beta</fullName>
    </recommendedName>
</protein>
<dbReference type="GO" id="GO:0045211">
    <property type="term" value="C:postsynaptic membrane"/>
    <property type="evidence" value="ECO:0007669"/>
    <property type="project" value="UniProtKB-SubCell"/>
</dbReference>
<dbReference type="SUPFAM" id="SSF90112">
    <property type="entry name" value="Neurotransmitter-gated ion-channel transmembrane pore"/>
    <property type="match status" value="1"/>
</dbReference>
<keyword evidence="3" id="KW-1003">Cell membrane</keyword>
<feature type="compositionally biased region" description="Polar residues" evidence="21">
    <location>
        <begin position="291"/>
        <end position="315"/>
    </location>
</feature>
<evidence type="ECO:0000256" key="10">
    <source>
        <dbReference type="ARBA" id="ARBA00023157"/>
    </source>
</evidence>
<dbReference type="InterPro" id="IPR006029">
    <property type="entry name" value="Neurotrans-gated_channel_TM"/>
</dbReference>
<keyword evidence="12" id="KW-0869">Chloride channel</keyword>
<evidence type="ECO:0000256" key="1">
    <source>
        <dbReference type="ARBA" id="ARBA00010180"/>
    </source>
</evidence>
<feature type="transmembrane region" description="Helical" evidence="20">
    <location>
        <begin position="193"/>
        <end position="212"/>
    </location>
</feature>
<dbReference type="Proteomes" id="UP000887565">
    <property type="component" value="Unplaced"/>
</dbReference>
<sequence length="346" mass="39553">MYLRQTWVDPRLTWRNVPIDEITISVDYMKHIWVPDTFFPNEKKSFFHMATTHNSFLRITNKGRITTSQRLTVTASCGMDLHYFPLDTQTCSLEIESYGYSAEDIVLHWAIIPGKEPVVVDNQTELPTFALKQPLKYDRTIESLTTGDYSRLSCKFEFQRTLGFYWIQIYQPSILIVVISWVTFWINRDSAPARVTLGIMTVLTMTTLMSTTNRQMPKVSYVKAVDIYLVVCYVMVFAALLEYAVVSYSNKKKQDINKKKQVVVKSTRPETPVTQMTSGHSTLTHRKPMGNSVTTSSPSDGISLLNLTSHNSNPLSIPEDPRTTSGDAPLIDESEFTRLNFMISRK</sequence>
<evidence type="ECO:0000313" key="24">
    <source>
        <dbReference type="Proteomes" id="UP000887565"/>
    </source>
</evidence>
<name>A0A915JFP4_ROMCU</name>
<dbReference type="CDD" id="cd19049">
    <property type="entry name" value="LGIC_TM_anion"/>
    <property type="match status" value="1"/>
</dbReference>
<comment type="caution">
    <text evidence="20">Lacks conserved residue(s) required for the propagation of feature annotation.</text>
</comment>
<evidence type="ECO:0000256" key="9">
    <source>
        <dbReference type="ARBA" id="ARBA00023136"/>
    </source>
</evidence>
<keyword evidence="14" id="KW-0868">Chloride</keyword>
<evidence type="ECO:0000259" key="23">
    <source>
        <dbReference type="Pfam" id="PF02932"/>
    </source>
</evidence>
<keyword evidence="24" id="KW-1185">Reference proteome</keyword>
<keyword evidence="2 20" id="KW-0813">Transport</keyword>
<keyword evidence="13" id="KW-0325">Glycoprotein</keyword>
<evidence type="ECO:0000256" key="3">
    <source>
        <dbReference type="ARBA" id="ARBA00022475"/>
    </source>
</evidence>
<dbReference type="InterPro" id="IPR038050">
    <property type="entry name" value="Neuro_actylchol_rec"/>
</dbReference>
<organism evidence="24 25">
    <name type="scientific">Romanomermis culicivorax</name>
    <name type="common">Nematode worm</name>
    <dbReference type="NCBI Taxonomy" id="13658"/>
    <lineage>
        <taxon>Eukaryota</taxon>
        <taxon>Metazoa</taxon>
        <taxon>Ecdysozoa</taxon>
        <taxon>Nematoda</taxon>
        <taxon>Enoplea</taxon>
        <taxon>Dorylaimia</taxon>
        <taxon>Mermithida</taxon>
        <taxon>Mermithoidea</taxon>
        <taxon>Mermithidae</taxon>
        <taxon>Romanomermis</taxon>
    </lineage>
</organism>
<dbReference type="InterPro" id="IPR036719">
    <property type="entry name" value="Neuro-gated_channel_TM_sf"/>
</dbReference>
<dbReference type="PRINTS" id="PR00253">
    <property type="entry name" value="GABAARECEPTR"/>
</dbReference>
<evidence type="ECO:0000256" key="5">
    <source>
        <dbReference type="ARBA" id="ARBA00022729"/>
    </source>
</evidence>
<keyword evidence="10" id="KW-1015">Disulfide bond</keyword>
<evidence type="ECO:0000259" key="22">
    <source>
        <dbReference type="Pfam" id="PF02931"/>
    </source>
</evidence>
<accession>A0A915JFP4</accession>
<proteinExistence type="inferred from homology"/>
<comment type="similarity">
    <text evidence="1">Belongs to the ligand-gated ion channel (TC 1.A.9) family. Gamma-aminobutyric acid receptor (TC 1.A.9.5) subfamily.</text>
</comment>
<evidence type="ECO:0000256" key="20">
    <source>
        <dbReference type="RuleBase" id="RU000687"/>
    </source>
</evidence>
<keyword evidence="11" id="KW-0675">Receptor</keyword>
<evidence type="ECO:0000313" key="25">
    <source>
        <dbReference type="WBParaSite" id="nRc.2.0.1.t25316-RA"/>
    </source>
</evidence>
<evidence type="ECO:0000256" key="6">
    <source>
        <dbReference type="ARBA" id="ARBA00022989"/>
    </source>
</evidence>
<keyword evidence="9 20" id="KW-0472">Membrane</keyword>
<dbReference type="Gene3D" id="1.20.58.390">
    <property type="entry name" value="Neurotransmitter-gated ion-channel transmembrane domain"/>
    <property type="match status" value="1"/>
</dbReference>
<dbReference type="NCBIfam" id="TIGR00860">
    <property type="entry name" value="LIC"/>
    <property type="match status" value="1"/>
</dbReference>
<evidence type="ECO:0000256" key="11">
    <source>
        <dbReference type="ARBA" id="ARBA00023170"/>
    </source>
</evidence>
<keyword evidence="6 20" id="KW-1133">Transmembrane helix</keyword>
<keyword evidence="15" id="KW-0628">Postsynaptic cell membrane</keyword>
<evidence type="ECO:0000256" key="2">
    <source>
        <dbReference type="ARBA" id="ARBA00022448"/>
    </source>
</evidence>
<dbReference type="SUPFAM" id="SSF63712">
    <property type="entry name" value="Nicotinic receptor ligand binding domain-like"/>
    <property type="match status" value="1"/>
</dbReference>
<evidence type="ECO:0000256" key="19">
    <source>
        <dbReference type="ARBA" id="ARBA00071250"/>
    </source>
</evidence>
<dbReference type="Pfam" id="PF02931">
    <property type="entry name" value="Neur_chan_LBD"/>
    <property type="match status" value="1"/>
</dbReference>
<dbReference type="WBParaSite" id="nRc.2.0.1.t25316-RA">
    <property type="protein sequence ID" value="nRc.2.0.1.t25316-RA"/>
    <property type="gene ID" value="nRc.2.0.1.g25316"/>
</dbReference>
<dbReference type="Gene3D" id="2.70.170.10">
    <property type="entry name" value="Neurotransmitter-gated ion-channel ligand-binding domain"/>
    <property type="match status" value="1"/>
</dbReference>
<evidence type="ECO:0000256" key="18">
    <source>
        <dbReference type="ARBA" id="ARBA00034104"/>
    </source>
</evidence>
<dbReference type="FunFam" id="1.20.58.390:FF:000067">
    <property type="entry name" value="Glycine receptor subunit alpha-2"/>
    <property type="match status" value="1"/>
</dbReference>